<dbReference type="eggNOG" id="COG0614">
    <property type="taxonomic scope" value="Bacteria"/>
</dbReference>
<keyword evidence="2" id="KW-1185">Reference proteome</keyword>
<evidence type="ECO:0000313" key="1">
    <source>
        <dbReference type="EMBL" id="ABC78644.1"/>
    </source>
</evidence>
<evidence type="ECO:0000313" key="2">
    <source>
        <dbReference type="Proteomes" id="UP000001933"/>
    </source>
</evidence>
<accession>Q2LX38</accession>
<sequence length="136" mass="15002">MDERQRDRIMKHRTAAMEGRFCCILWALAIFLLAVLAPSGQSQGREIPDMFGEKVNVPDRPRKVYSTTPPVTYMLYALDPTMLAGLNFPIREWESGIKGSISSPASLSTGSTARHPSCVCWEPDGSPALCTPTNTE</sequence>
<dbReference type="KEGG" id="sat:SYN_01049"/>
<dbReference type="AlphaFoldDB" id="Q2LX38"/>
<name>Q2LX38_SYNAS</name>
<organism evidence="1 2">
    <name type="scientific">Syntrophus aciditrophicus (strain SB)</name>
    <dbReference type="NCBI Taxonomy" id="56780"/>
    <lineage>
        <taxon>Bacteria</taxon>
        <taxon>Pseudomonadati</taxon>
        <taxon>Thermodesulfobacteriota</taxon>
        <taxon>Syntrophia</taxon>
        <taxon>Syntrophales</taxon>
        <taxon>Syntrophaceae</taxon>
        <taxon>Syntrophus</taxon>
    </lineage>
</organism>
<reference evidence="1 2" key="1">
    <citation type="journal article" date="2007" name="Proc. Natl. Acad. Sci. U.S.A.">
        <title>The genome of Syntrophus aciditrophicus: life at the thermodynamic limit of microbial growth.</title>
        <authorList>
            <person name="McInerney M.J."/>
            <person name="Rohlin L."/>
            <person name="Mouttaki H."/>
            <person name="Kim U."/>
            <person name="Krupp R.S."/>
            <person name="Rios-Hernandez L."/>
            <person name="Sieber J."/>
            <person name="Struchtemeyer C.G."/>
            <person name="Bhattacharyya A."/>
            <person name="Campbell J.W."/>
            <person name="Gunsalus R.P."/>
        </authorList>
    </citation>
    <scope>NUCLEOTIDE SEQUENCE [LARGE SCALE GENOMIC DNA]</scope>
    <source>
        <strain evidence="1 2">SB</strain>
    </source>
</reference>
<gene>
    <name evidence="1" type="ORF">SYN_01049</name>
</gene>
<dbReference type="InParanoid" id="Q2LX38"/>
<dbReference type="STRING" id="56780.SYN_01049"/>
<protein>
    <submittedName>
        <fullName evidence="1">Iron(III) dicitrate-biding protein</fullName>
    </submittedName>
</protein>
<dbReference type="Proteomes" id="UP000001933">
    <property type="component" value="Chromosome"/>
</dbReference>
<proteinExistence type="predicted"/>
<dbReference type="HOGENOM" id="CLU_1874391_0_0_7"/>
<dbReference type="Gene3D" id="3.40.50.1980">
    <property type="entry name" value="Nitrogenase molybdenum iron protein domain"/>
    <property type="match status" value="1"/>
</dbReference>
<dbReference type="EMBL" id="CP000252">
    <property type="protein sequence ID" value="ABC78644.1"/>
    <property type="molecule type" value="Genomic_DNA"/>
</dbReference>